<proteinExistence type="predicted"/>
<dbReference type="PROSITE" id="PS00768">
    <property type="entry name" value="TRANSTHYRETIN_1"/>
    <property type="match status" value="1"/>
</dbReference>
<dbReference type="GO" id="GO:0016746">
    <property type="term" value="F:acyltransferase activity"/>
    <property type="evidence" value="ECO:0007669"/>
    <property type="project" value="InterPro"/>
</dbReference>
<dbReference type="InterPro" id="IPR016039">
    <property type="entry name" value="Thiolase-like"/>
</dbReference>
<dbReference type="EMBL" id="SNSQ01000002">
    <property type="protein sequence ID" value="TEU53904.1"/>
    <property type="molecule type" value="Genomic_DNA"/>
</dbReference>
<evidence type="ECO:0000313" key="2">
    <source>
        <dbReference type="Proteomes" id="UP000298234"/>
    </source>
</evidence>
<dbReference type="AlphaFoldDB" id="A0AAX2RYC0"/>
<gene>
    <name evidence="1" type="ORF">E3D37_02090</name>
</gene>
<sequence>MEFDSPIVVSGFGACTSVGLSAAESCNAVLSSVSRIARHKRYPYARRGGAIALAKLDCLSEDATCVSRMTELARRALDDLLARHGHILDASAGMPARPIPVLLSLPPERPGLPHADIASVAGEICKSMPQFSRSGSRFFCSGHTGFIAGLARSVDILKAGEADFCFVGGVDSPLDMNYLHWLDDTDRLKHQDNPFGMVPGEGAAFALLRADVGRASAENTTRVALRAVGLATETMPWYADQASRGDGLTAAISQCLSTDIQVDNCYGDLTGETWRSAEWDFAFLRNGRQFAHPLDISHPAEIWGDTGAASAAMLCMLAHDELTDIVMPRRRSLVFSASDTRLSRAACLLERMGSHDGEAPWHLQ</sequence>
<accession>A0AAX2RYC0</accession>
<reference evidence="1 2" key="1">
    <citation type="submission" date="2019-03" db="EMBL/GenBank/DDBJ databases">
        <title>Burkholderia cepacia outbreak.</title>
        <authorList>
            <person name="Farzana R."/>
            <person name="Walsh T.R."/>
        </authorList>
    </citation>
    <scope>NUCLEOTIDE SEQUENCE [LARGE SCALE GENOMIC DNA]</scope>
    <source>
        <strain evidence="2">d13</strain>
    </source>
</reference>
<evidence type="ECO:0000313" key="1">
    <source>
        <dbReference type="EMBL" id="TEU53904.1"/>
    </source>
</evidence>
<name>A0AAX2RYC0_BURCE</name>
<evidence type="ECO:0008006" key="3">
    <source>
        <dbReference type="Google" id="ProtNLM"/>
    </source>
</evidence>
<comment type="caution">
    <text evidence="1">The sequence shown here is derived from an EMBL/GenBank/DDBJ whole genome shotgun (WGS) entry which is preliminary data.</text>
</comment>
<protein>
    <recommendedName>
        <fullName evidence="3">3-oxoacyl-[acyl-carrier-protein] synthase-1</fullName>
    </recommendedName>
</protein>
<organism evidence="1 2">
    <name type="scientific">Burkholderia cepacia</name>
    <name type="common">Pseudomonas cepacia</name>
    <dbReference type="NCBI Taxonomy" id="292"/>
    <lineage>
        <taxon>Bacteria</taxon>
        <taxon>Pseudomonadati</taxon>
        <taxon>Pseudomonadota</taxon>
        <taxon>Betaproteobacteria</taxon>
        <taxon>Burkholderiales</taxon>
        <taxon>Burkholderiaceae</taxon>
        <taxon>Burkholderia</taxon>
        <taxon>Burkholderia cepacia complex</taxon>
    </lineage>
</organism>
<dbReference type="RefSeq" id="WP_134319451.1">
    <property type="nucleotide sequence ID" value="NZ_CADEVB010000002.1"/>
</dbReference>
<dbReference type="InterPro" id="IPR023418">
    <property type="entry name" value="Thyroxine_BS"/>
</dbReference>
<dbReference type="SUPFAM" id="SSF53901">
    <property type="entry name" value="Thiolase-like"/>
    <property type="match status" value="1"/>
</dbReference>
<dbReference type="Proteomes" id="UP000298234">
    <property type="component" value="Unassembled WGS sequence"/>
</dbReference>